<dbReference type="Gene3D" id="3.30.70.1380">
    <property type="entry name" value="Transcriptional regulatory protein pf0864 domain like"/>
    <property type="match status" value="1"/>
</dbReference>
<evidence type="ECO:0000256" key="1">
    <source>
        <dbReference type="ARBA" id="ARBA00022596"/>
    </source>
</evidence>
<dbReference type="InterPro" id="IPR002822">
    <property type="entry name" value="Ni_insertion"/>
</dbReference>
<proteinExistence type="predicted"/>
<reference evidence="2" key="1">
    <citation type="submission" date="2022-12" db="EMBL/GenBank/DDBJ databases">
        <title>Reference genome sequencing for broad-spectrum identification of bacterial and archaeal isolates by mass spectrometry.</title>
        <authorList>
            <person name="Sekiguchi Y."/>
            <person name="Tourlousse D.M."/>
        </authorList>
    </citation>
    <scope>NUCLEOTIDE SEQUENCE</scope>
    <source>
        <strain evidence="2">10succ1</strain>
    </source>
</reference>
<evidence type="ECO:0000313" key="2">
    <source>
        <dbReference type="EMBL" id="GLI55360.1"/>
    </source>
</evidence>
<dbReference type="Proteomes" id="UP001144471">
    <property type="component" value="Unassembled WGS sequence"/>
</dbReference>
<name>A0A9W6GJL8_9FUSO</name>
<dbReference type="Gene3D" id="3.10.20.300">
    <property type="entry name" value="mk0293 like domain"/>
    <property type="match status" value="1"/>
</dbReference>
<keyword evidence="1" id="KW-0533">Nickel</keyword>
<dbReference type="AlphaFoldDB" id="A0A9W6GJL8"/>
<dbReference type="EMBL" id="BSDY01000003">
    <property type="protein sequence ID" value="GLI55360.1"/>
    <property type="molecule type" value="Genomic_DNA"/>
</dbReference>
<keyword evidence="3" id="KW-1185">Reference proteome</keyword>
<sequence>MLETNIDDMSQEIYSYILPKLFDMGVLDAFLTNIIMKKGRPAIKLSILLPSNLLERVESFIFHETTTLGVRKYRVEREILERHFTTLKTDIGEVSVKEGYYRGKCVNFKAEYDQCQRLAERNNISLKEVYNRIHYFKELNEE</sequence>
<organism evidence="2 3">
    <name type="scientific">Propionigenium maris DSM 9537</name>
    <dbReference type="NCBI Taxonomy" id="1123000"/>
    <lineage>
        <taxon>Bacteria</taxon>
        <taxon>Fusobacteriati</taxon>
        <taxon>Fusobacteriota</taxon>
        <taxon>Fusobacteriia</taxon>
        <taxon>Fusobacteriales</taxon>
        <taxon>Fusobacteriaceae</taxon>
        <taxon>Propionigenium</taxon>
    </lineage>
</organism>
<accession>A0A9W6GJL8</accession>
<dbReference type="PANTHER" id="PTHR36566:SF1">
    <property type="entry name" value="PYRIDINIUM-3,5-BISTHIOCARBOXYLIC ACID MONONUCLEOTIDE NICKEL INSERTION PROTEIN"/>
    <property type="match status" value="1"/>
</dbReference>
<evidence type="ECO:0008006" key="4">
    <source>
        <dbReference type="Google" id="ProtNLM"/>
    </source>
</evidence>
<protein>
    <recommendedName>
        <fullName evidence="4">TIGR00299 family protein</fullName>
    </recommendedName>
</protein>
<evidence type="ECO:0000313" key="3">
    <source>
        <dbReference type="Proteomes" id="UP001144471"/>
    </source>
</evidence>
<gene>
    <name evidence="2" type="ORF">PM10SUCC1_08740</name>
</gene>
<dbReference type="PANTHER" id="PTHR36566">
    <property type="entry name" value="NICKEL INSERTION PROTEIN-RELATED"/>
    <property type="match status" value="1"/>
</dbReference>
<dbReference type="Pfam" id="PF01969">
    <property type="entry name" value="Ni_insertion"/>
    <property type="match status" value="1"/>
</dbReference>
<comment type="caution">
    <text evidence="2">The sequence shown here is derived from an EMBL/GenBank/DDBJ whole genome shotgun (WGS) entry which is preliminary data.</text>
</comment>